<protein>
    <submittedName>
        <fullName evidence="1">Uncharacterized protein</fullName>
    </submittedName>
</protein>
<dbReference type="Proteomes" id="UP000253383">
    <property type="component" value="Unassembled WGS sequence"/>
</dbReference>
<comment type="caution">
    <text evidence="1">The sequence shown here is derived from an EMBL/GenBank/DDBJ whole genome shotgun (WGS) entry which is preliminary data.</text>
</comment>
<reference evidence="1 2" key="1">
    <citation type="submission" date="2018-07" db="EMBL/GenBank/DDBJ databases">
        <title>Genome analysis of Larkinella rosea.</title>
        <authorList>
            <person name="Zhou Z."/>
            <person name="Wang G."/>
        </authorList>
    </citation>
    <scope>NUCLEOTIDE SEQUENCE [LARGE SCALE GENOMIC DNA]</scope>
    <source>
        <strain evidence="2">zzj9</strain>
    </source>
</reference>
<keyword evidence="2" id="KW-1185">Reference proteome</keyword>
<evidence type="ECO:0000313" key="1">
    <source>
        <dbReference type="EMBL" id="RCR67453.1"/>
    </source>
</evidence>
<evidence type="ECO:0000313" key="2">
    <source>
        <dbReference type="Proteomes" id="UP000253383"/>
    </source>
</evidence>
<name>A0A368JLM0_9BACT</name>
<organism evidence="1 2">
    <name type="scientific">Larkinella punicea</name>
    <dbReference type="NCBI Taxonomy" id="2315727"/>
    <lineage>
        <taxon>Bacteria</taxon>
        <taxon>Pseudomonadati</taxon>
        <taxon>Bacteroidota</taxon>
        <taxon>Cytophagia</taxon>
        <taxon>Cytophagales</taxon>
        <taxon>Spirosomataceae</taxon>
        <taxon>Larkinella</taxon>
    </lineage>
</organism>
<dbReference type="EMBL" id="QOWE01000019">
    <property type="protein sequence ID" value="RCR67453.1"/>
    <property type="molecule type" value="Genomic_DNA"/>
</dbReference>
<proteinExistence type="predicted"/>
<accession>A0A368JLM0</accession>
<dbReference type="AlphaFoldDB" id="A0A368JLM0"/>
<sequence>MESNSTILVPANSIYPDGGLYLRFFQKELFLPLDELGSTQFVEERATDFLMDTIRDDWGFTSSYDSAIKEDSENPKEASKTVRIQIPLPSGKITEDMAKLETLIGYTHDEIIGMKSRSDDYSTTPFDPNAIRIAYFGPGMSEPLTNFGFEHDYSGQSLFGEGRSTYSIRLQFPNGYFDPQENKGGDEPVKTGDWHLKSLGQKIHHLRTQEKAPLVSFPKSTIPTIYAIGTYREQPLGKKQTGRLPVVGGEFPHVFVELPSGKQYPLKHEDVVRYETPNGEEIDVLWAEIHLNDEVITPRFLHLSYEIIDYLIKYAPAAKGNPGSLKAVIFESDSRTIRCFMSLNLWTP</sequence>
<gene>
    <name evidence="1" type="ORF">DUE52_21875</name>
</gene>